<dbReference type="EMBL" id="CP003304">
    <property type="protein sequence ID" value="AFB20673.1"/>
    <property type="molecule type" value="Genomic_DNA"/>
</dbReference>
<evidence type="ECO:0000256" key="2">
    <source>
        <dbReference type="ARBA" id="ARBA00009638"/>
    </source>
</evidence>
<evidence type="ECO:0000256" key="9">
    <source>
        <dbReference type="ARBA" id="ARBA00023306"/>
    </source>
</evidence>
<dbReference type="InterPro" id="IPR030393">
    <property type="entry name" value="G_ENGB_dom"/>
</dbReference>
<dbReference type="PANTHER" id="PTHR11649">
    <property type="entry name" value="MSS1/TRME-RELATED GTP-BINDING PROTEIN"/>
    <property type="match status" value="1"/>
</dbReference>
<sequence length="219" mass="24741">MTNNEKVINNKKSTDSSKLFRHQARFVAGAMNINQIPNFLLPEIAFIGKSNVGKSSLINTICNNKNLAKVSNIPGRTGQINFFNLADKLIIVDLPGYGFANVPISVKEQWKVLISYYLRNSNNLRLVNLLIDSRRGIKENDKKVAELLLKNKRSFQIIFTKCDKVTDCKNLTDEAQNFLTTLHYSCNVMYVSSRSKEGARELKASLAKCIIKPQRSKGR</sequence>
<dbReference type="Pfam" id="PF01926">
    <property type="entry name" value="MMR_HSR1"/>
    <property type="match status" value="1"/>
</dbReference>
<dbReference type="PANTHER" id="PTHR11649:SF13">
    <property type="entry name" value="ENGB-TYPE G DOMAIN-CONTAINING PROTEIN"/>
    <property type="match status" value="1"/>
</dbReference>
<keyword evidence="9 10" id="KW-0131">Cell cycle</keyword>
<keyword evidence="8 10" id="KW-0717">Septation</keyword>
<dbReference type="InterPro" id="IPR019987">
    <property type="entry name" value="GTP-bd_ribosome_bio_YsxC"/>
</dbReference>
<keyword evidence="5 10" id="KW-0547">Nucleotide-binding</keyword>
<accession>A0ABN4A9C9</accession>
<dbReference type="CDD" id="cd01876">
    <property type="entry name" value="YihA_EngB"/>
    <property type="match status" value="1"/>
</dbReference>
<evidence type="ECO:0000313" key="13">
    <source>
        <dbReference type="Proteomes" id="UP000007878"/>
    </source>
</evidence>
<evidence type="ECO:0000256" key="4">
    <source>
        <dbReference type="ARBA" id="ARBA00022723"/>
    </source>
</evidence>
<proteinExistence type="inferred from homology"/>
<keyword evidence="7 10" id="KW-0342">GTP-binding</keyword>
<protein>
    <recommendedName>
        <fullName evidence="10">Probable GTP-binding protein EngB</fullName>
    </recommendedName>
</protein>
<comment type="function">
    <text evidence="10">Necessary for normal cell division and for the maintenance of normal septation.</text>
</comment>
<evidence type="ECO:0000256" key="7">
    <source>
        <dbReference type="ARBA" id="ARBA00023134"/>
    </source>
</evidence>
<keyword evidence="4" id="KW-0479">Metal-binding</keyword>
<keyword evidence="3 10" id="KW-0132">Cell division</keyword>
<dbReference type="Proteomes" id="UP000007878">
    <property type="component" value="Chromosome"/>
</dbReference>
<comment type="cofactor">
    <cofactor evidence="1">
        <name>Mg(2+)</name>
        <dbReference type="ChEBI" id="CHEBI:18420"/>
    </cofactor>
</comment>
<dbReference type="InterPro" id="IPR006073">
    <property type="entry name" value="GTP-bd"/>
</dbReference>
<keyword evidence="13" id="KW-1185">Reference proteome</keyword>
<evidence type="ECO:0000256" key="3">
    <source>
        <dbReference type="ARBA" id="ARBA00022618"/>
    </source>
</evidence>
<dbReference type="SUPFAM" id="SSF52540">
    <property type="entry name" value="P-loop containing nucleoside triphosphate hydrolases"/>
    <property type="match status" value="1"/>
</dbReference>
<evidence type="ECO:0000259" key="11">
    <source>
        <dbReference type="PROSITE" id="PS51706"/>
    </source>
</evidence>
<gene>
    <name evidence="10 12" type="primary">engB</name>
    <name evidence="12" type="ORF">RCA_00470</name>
</gene>
<dbReference type="InterPro" id="IPR027417">
    <property type="entry name" value="P-loop_NTPase"/>
</dbReference>
<evidence type="ECO:0000256" key="6">
    <source>
        <dbReference type="ARBA" id="ARBA00022842"/>
    </source>
</evidence>
<reference evidence="13" key="1">
    <citation type="submission" date="2012-02" db="EMBL/GenBank/DDBJ databases">
        <title>Complete genome sequence of Rickettsia parkeri strain Portsmouth.</title>
        <authorList>
            <person name="Johnson S.L."/>
            <person name="Munk A.C."/>
            <person name="Han S."/>
            <person name="Bruce D.C."/>
            <person name="Dasch G.A."/>
        </authorList>
    </citation>
    <scope>NUCLEOTIDE SEQUENCE [LARGE SCALE GENOMIC DNA]</scope>
    <source>
        <strain evidence="13">CA410</strain>
    </source>
</reference>
<dbReference type="NCBIfam" id="TIGR03598">
    <property type="entry name" value="GTPase_YsxC"/>
    <property type="match status" value="1"/>
</dbReference>
<dbReference type="HAMAP" id="MF_00321">
    <property type="entry name" value="GTPase_EngB"/>
    <property type="match status" value="1"/>
</dbReference>
<dbReference type="RefSeq" id="WP_014363555.1">
    <property type="nucleotide sequence ID" value="NC_016929.1"/>
</dbReference>
<dbReference type="Gene3D" id="3.40.50.300">
    <property type="entry name" value="P-loop containing nucleotide triphosphate hydrolases"/>
    <property type="match status" value="1"/>
</dbReference>
<name>A0ABN4A9C9_RICCA</name>
<evidence type="ECO:0000256" key="10">
    <source>
        <dbReference type="HAMAP-Rule" id="MF_00321"/>
    </source>
</evidence>
<organism evidence="12 13">
    <name type="scientific">Rickettsia canadensis str. CA410</name>
    <dbReference type="NCBI Taxonomy" id="1105107"/>
    <lineage>
        <taxon>Bacteria</taxon>
        <taxon>Pseudomonadati</taxon>
        <taxon>Pseudomonadota</taxon>
        <taxon>Alphaproteobacteria</taxon>
        <taxon>Rickettsiales</taxon>
        <taxon>Rickettsiaceae</taxon>
        <taxon>Rickettsieae</taxon>
        <taxon>Rickettsia</taxon>
        <taxon>belli group</taxon>
    </lineage>
</organism>
<evidence type="ECO:0000256" key="1">
    <source>
        <dbReference type="ARBA" id="ARBA00001946"/>
    </source>
</evidence>
<evidence type="ECO:0000256" key="5">
    <source>
        <dbReference type="ARBA" id="ARBA00022741"/>
    </source>
</evidence>
<dbReference type="PROSITE" id="PS51706">
    <property type="entry name" value="G_ENGB"/>
    <property type="match status" value="1"/>
</dbReference>
<evidence type="ECO:0000256" key="8">
    <source>
        <dbReference type="ARBA" id="ARBA00023210"/>
    </source>
</evidence>
<comment type="similarity">
    <text evidence="2 10">Belongs to the TRAFAC class TrmE-Era-EngA-EngB-Septin-like GTPase superfamily. EngB GTPase family.</text>
</comment>
<keyword evidence="6" id="KW-0460">Magnesium</keyword>
<feature type="domain" description="EngB-type G" evidence="11">
    <location>
        <begin position="40"/>
        <end position="212"/>
    </location>
</feature>
<evidence type="ECO:0000313" key="12">
    <source>
        <dbReference type="EMBL" id="AFB20673.1"/>
    </source>
</evidence>